<accession>A0A7Y8Y536</accession>
<dbReference type="RefSeq" id="WP_176007575.1">
    <property type="nucleotide sequence ID" value="NZ_JABWMI010000041.1"/>
</dbReference>
<reference evidence="1 2" key="1">
    <citation type="submission" date="2020-07" db="EMBL/GenBank/DDBJ databases">
        <authorList>
            <person name="Sun Q."/>
        </authorList>
    </citation>
    <scope>NUCLEOTIDE SEQUENCE [LARGE SCALE GENOMIC DNA]</scope>
    <source>
        <strain evidence="1 2">MAH-1</strain>
    </source>
</reference>
<sequence length="177" mass="20850">MTKEVFDPNVVFSKMGRCLVAAQRIEFVTGEILKFLIEFDKDLFGLTSAEFLQLASHSNNSKMTLGSIFRLLKLNPSLVIEEELNEYLKRRNILVHNFFTDYLHTRSISQSKKAEKFCDEFLNKSRKMESFFQGFLDFLMLPPIPEDEEPYVEESLMTDNFYYFISHFTKYYPGETI</sequence>
<gene>
    <name evidence="1" type="ORF">HZF10_17685</name>
</gene>
<dbReference type="EMBL" id="JACBJI010000019">
    <property type="protein sequence ID" value="NYA72764.1"/>
    <property type="molecule type" value="Genomic_DNA"/>
</dbReference>
<dbReference type="AlphaFoldDB" id="A0A7Y8Y536"/>
<evidence type="ECO:0000313" key="1">
    <source>
        <dbReference type="EMBL" id="NYA72764.1"/>
    </source>
</evidence>
<evidence type="ECO:0000313" key="2">
    <source>
        <dbReference type="Proteomes" id="UP000535020"/>
    </source>
</evidence>
<organism evidence="1 2">
    <name type="scientific">Flavobacterium agri</name>
    <dbReference type="NCBI Taxonomy" id="2743471"/>
    <lineage>
        <taxon>Bacteria</taxon>
        <taxon>Pseudomonadati</taxon>
        <taxon>Bacteroidota</taxon>
        <taxon>Flavobacteriia</taxon>
        <taxon>Flavobacteriales</taxon>
        <taxon>Flavobacteriaceae</taxon>
        <taxon>Flavobacterium</taxon>
    </lineage>
</organism>
<name>A0A7Y8Y536_9FLAO</name>
<dbReference type="Proteomes" id="UP000535020">
    <property type="component" value="Unassembled WGS sequence"/>
</dbReference>
<comment type="caution">
    <text evidence="1">The sequence shown here is derived from an EMBL/GenBank/DDBJ whole genome shotgun (WGS) entry which is preliminary data.</text>
</comment>
<keyword evidence="2" id="KW-1185">Reference proteome</keyword>
<proteinExistence type="predicted"/>
<protein>
    <submittedName>
        <fullName evidence="1">Uncharacterized protein</fullName>
    </submittedName>
</protein>